<dbReference type="CDD" id="cd00383">
    <property type="entry name" value="trans_reg_C"/>
    <property type="match status" value="1"/>
</dbReference>
<dbReference type="GO" id="GO:0005829">
    <property type="term" value="C:cytosol"/>
    <property type="evidence" value="ECO:0007669"/>
    <property type="project" value="TreeGrafter"/>
</dbReference>
<dbReference type="FunFam" id="1.10.10.10:FF:000099">
    <property type="entry name" value="Two-component system response regulator TorR"/>
    <property type="match status" value="1"/>
</dbReference>
<dbReference type="Gene3D" id="3.40.50.2300">
    <property type="match status" value="1"/>
</dbReference>
<feature type="DNA-binding region" description="OmpR/PhoB-type" evidence="9">
    <location>
        <begin position="139"/>
        <end position="239"/>
    </location>
</feature>
<keyword evidence="4" id="KW-0902">Two-component regulatory system</keyword>
<accession>A0A5J6X125</accession>
<evidence type="ECO:0000256" key="9">
    <source>
        <dbReference type="PROSITE-ProRule" id="PRU01091"/>
    </source>
</evidence>
<comment type="subcellular location">
    <subcellularLocation>
        <location evidence="1">Cytoplasm</location>
    </subcellularLocation>
</comment>
<evidence type="ECO:0000256" key="3">
    <source>
        <dbReference type="ARBA" id="ARBA00022553"/>
    </source>
</evidence>
<dbReference type="InterPro" id="IPR036388">
    <property type="entry name" value="WH-like_DNA-bd_sf"/>
</dbReference>
<dbReference type="SMART" id="SM00862">
    <property type="entry name" value="Trans_reg_C"/>
    <property type="match status" value="1"/>
</dbReference>
<name>A0A5J6X125_9GAMM</name>
<dbReference type="KEGG" id="asim:FE240_18425"/>
<dbReference type="GO" id="GO:0006355">
    <property type="term" value="P:regulation of DNA-templated transcription"/>
    <property type="evidence" value="ECO:0007669"/>
    <property type="project" value="InterPro"/>
</dbReference>
<dbReference type="Proteomes" id="UP000594034">
    <property type="component" value="Chromosome"/>
</dbReference>
<dbReference type="PROSITE" id="PS50110">
    <property type="entry name" value="RESPONSE_REGULATORY"/>
    <property type="match status" value="1"/>
</dbReference>
<reference evidence="12 13" key="1">
    <citation type="submission" date="2019-05" db="EMBL/GenBank/DDBJ databases">
        <title>OXA-830, a novel chromosomally encoded expanded-spectrum class D beta-lactamase in Aeromonas simiae.</title>
        <authorList>
            <person name="Zhou W."/>
            <person name="Chen Q."/>
        </authorList>
    </citation>
    <scope>NUCLEOTIDE SEQUENCE [LARGE SCALE GENOMIC DNA]</scope>
    <source>
        <strain evidence="12 13">A6</strain>
    </source>
</reference>
<protein>
    <submittedName>
        <fullName evidence="12">Response regulator transcription factor</fullName>
    </submittedName>
</protein>
<dbReference type="InterPro" id="IPR039420">
    <property type="entry name" value="WalR-like"/>
</dbReference>
<dbReference type="PROSITE" id="PS51755">
    <property type="entry name" value="OMPR_PHOB"/>
    <property type="match status" value="1"/>
</dbReference>
<keyword evidence="2" id="KW-0963">Cytoplasm</keyword>
<dbReference type="Pfam" id="PF00072">
    <property type="entry name" value="Response_reg"/>
    <property type="match status" value="1"/>
</dbReference>
<evidence type="ECO:0000313" key="13">
    <source>
        <dbReference type="Proteomes" id="UP000594034"/>
    </source>
</evidence>
<dbReference type="InterPro" id="IPR001867">
    <property type="entry name" value="OmpR/PhoB-type_DNA-bd"/>
</dbReference>
<feature type="domain" description="Response regulatory" evidence="10">
    <location>
        <begin position="10"/>
        <end position="123"/>
    </location>
</feature>
<dbReference type="Pfam" id="PF00486">
    <property type="entry name" value="Trans_reg_C"/>
    <property type="match status" value="1"/>
</dbReference>
<dbReference type="PANTHER" id="PTHR48111:SF4">
    <property type="entry name" value="DNA-BINDING DUAL TRANSCRIPTIONAL REGULATOR OMPR"/>
    <property type="match status" value="1"/>
</dbReference>
<evidence type="ECO:0000256" key="2">
    <source>
        <dbReference type="ARBA" id="ARBA00022490"/>
    </source>
</evidence>
<dbReference type="Gene3D" id="1.10.10.10">
    <property type="entry name" value="Winged helix-like DNA-binding domain superfamily/Winged helix DNA-binding domain"/>
    <property type="match status" value="1"/>
</dbReference>
<dbReference type="GO" id="GO:0000976">
    <property type="term" value="F:transcription cis-regulatory region binding"/>
    <property type="evidence" value="ECO:0007669"/>
    <property type="project" value="TreeGrafter"/>
</dbReference>
<keyword evidence="7" id="KW-0804">Transcription</keyword>
<organism evidence="12 13">
    <name type="scientific">Aeromonas simiae</name>
    <dbReference type="NCBI Taxonomy" id="218936"/>
    <lineage>
        <taxon>Bacteria</taxon>
        <taxon>Pseudomonadati</taxon>
        <taxon>Pseudomonadota</taxon>
        <taxon>Gammaproteobacteria</taxon>
        <taxon>Aeromonadales</taxon>
        <taxon>Aeromonadaceae</taxon>
        <taxon>Aeromonas</taxon>
    </lineage>
</organism>
<dbReference type="FunFam" id="3.40.50.2300:FF:000001">
    <property type="entry name" value="DNA-binding response regulator PhoB"/>
    <property type="match status" value="1"/>
</dbReference>
<dbReference type="SMART" id="SM00448">
    <property type="entry name" value="REC"/>
    <property type="match status" value="1"/>
</dbReference>
<evidence type="ECO:0000256" key="1">
    <source>
        <dbReference type="ARBA" id="ARBA00004496"/>
    </source>
</evidence>
<dbReference type="SUPFAM" id="SSF46894">
    <property type="entry name" value="C-terminal effector domain of the bipartite response regulators"/>
    <property type="match status" value="1"/>
</dbReference>
<evidence type="ECO:0000256" key="4">
    <source>
        <dbReference type="ARBA" id="ARBA00023012"/>
    </source>
</evidence>
<dbReference type="EMBL" id="CP040449">
    <property type="protein sequence ID" value="QFI56480.1"/>
    <property type="molecule type" value="Genomic_DNA"/>
</dbReference>
<dbReference type="Gene3D" id="6.10.250.690">
    <property type="match status" value="1"/>
</dbReference>
<dbReference type="InterPro" id="IPR016032">
    <property type="entry name" value="Sig_transdc_resp-reg_C-effctor"/>
</dbReference>
<feature type="modified residue" description="4-aspartylphosphate" evidence="8">
    <location>
        <position position="59"/>
    </location>
</feature>
<evidence type="ECO:0000259" key="10">
    <source>
        <dbReference type="PROSITE" id="PS50110"/>
    </source>
</evidence>
<dbReference type="InterPro" id="IPR001789">
    <property type="entry name" value="Sig_transdc_resp-reg_receiver"/>
</dbReference>
<dbReference type="GO" id="GO:0000156">
    <property type="term" value="F:phosphorelay response regulator activity"/>
    <property type="evidence" value="ECO:0007669"/>
    <property type="project" value="TreeGrafter"/>
</dbReference>
<sequence>MHTPMSLSKQLLIVDDDQEIRELLNEYLTRAGFEVLTAAEGNEMHRLLTQHSPDLIILDIMMPGDDGFTLCQQIRRDSQVPIIMLTAASDETDRVIGLELGADDYIAKPFSPRELQARIKALLRRAEFRQPETKEKELPRRLRFAEWVLDTLSHQLTHDDGSRLDLSGSDFMLLSMFLQQPGAVLDRDTISDATRGRESLPMERGIDVQISRLRQKLGDNGKSPRIIKTIRGSGYMLIAEVHEEP</sequence>
<dbReference type="AlphaFoldDB" id="A0A5J6X125"/>
<evidence type="ECO:0000256" key="7">
    <source>
        <dbReference type="ARBA" id="ARBA00023163"/>
    </source>
</evidence>
<feature type="domain" description="OmpR/PhoB-type" evidence="11">
    <location>
        <begin position="139"/>
        <end position="239"/>
    </location>
</feature>
<proteinExistence type="predicted"/>
<evidence type="ECO:0000256" key="8">
    <source>
        <dbReference type="PROSITE-ProRule" id="PRU00169"/>
    </source>
</evidence>
<evidence type="ECO:0000313" key="12">
    <source>
        <dbReference type="EMBL" id="QFI56480.1"/>
    </source>
</evidence>
<evidence type="ECO:0000256" key="5">
    <source>
        <dbReference type="ARBA" id="ARBA00023015"/>
    </source>
</evidence>
<dbReference type="PANTHER" id="PTHR48111">
    <property type="entry name" value="REGULATOR OF RPOS"/>
    <property type="match status" value="1"/>
</dbReference>
<dbReference type="SUPFAM" id="SSF52172">
    <property type="entry name" value="CheY-like"/>
    <property type="match status" value="1"/>
</dbReference>
<evidence type="ECO:0000259" key="11">
    <source>
        <dbReference type="PROSITE" id="PS51755"/>
    </source>
</evidence>
<keyword evidence="5" id="KW-0805">Transcription regulation</keyword>
<dbReference type="InterPro" id="IPR011006">
    <property type="entry name" value="CheY-like_superfamily"/>
</dbReference>
<dbReference type="OrthoDB" id="9802426at2"/>
<dbReference type="GO" id="GO:0032993">
    <property type="term" value="C:protein-DNA complex"/>
    <property type="evidence" value="ECO:0007669"/>
    <property type="project" value="TreeGrafter"/>
</dbReference>
<keyword evidence="6 9" id="KW-0238">DNA-binding</keyword>
<evidence type="ECO:0000256" key="6">
    <source>
        <dbReference type="ARBA" id="ARBA00023125"/>
    </source>
</evidence>
<keyword evidence="3 8" id="KW-0597">Phosphoprotein</keyword>
<gene>
    <name evidence="12" type="ORF">FE240_18425</name>
</gene>
<keyword evidence="13" id="KW-1185">Reference proteome</keyword>